<keyword evidence="1" id="KW-0812">Transmembrane</keyword>
<feature type="transmembrane region" description="Helical" evidence="1">
    <location>
        <begin position="34"/>
        <end position="55"/>
    </location>
</feature>
<organism evidence="2 3">
    <name type="scientific">Acidomonas methanolica NBRC 104435</name>
    <dbReference type="NCBI Taxonomy" id="1231351"/>
    <lineage>
        <taxon>Bacteria</taxon>
        <taxon>Pseudomonadati</taxon>
        <taxon>Pseudomonadota</taxon>
        <taxon>Alphaproteobacteria</taxon>
        <taxon>Acetobacterales</taxon>
        <taxon>Acetobacteraceae</taxon>
        <taxon>Acidomonas</taxon>
    </lineage>
</organism>
<sequence>MQERSEIIVGALVVLLVLFPLGFLVHVAPRFPGSLAGSLIGICAAILMLVPLIYVAGKRIPVVHRYFAPRVESRTLLSVHIYAGVLAPILGLIHAAHKFDSPMGISLTGIMLVLAISGYVGRYMLIQIGRGLRGRTQELAQLRTSLADAGVAHLMPETPDVPHNIVQRLFLTSAYPGTRGTSDREATIASALADVEYAVRSERVANALFGRWRKIHVILVVILYFLLILHIWSGLYYGLRWL</sequence>
<feature type="transmembrane region" description="Helical" evidence="1">
    <location>
        <begin position="76"/>
        <end position="97"/>
    </location>
</feature>
<feature type="transmembrane region" description="Helical" evidence="1">
    <location>
        <begin position="103"/>
        <end position="125"/>
    </location>
</feature>
<dbReference type="RefSeq" id="WP_010668179.1">
    <property type="nucleotide sequence ID" value="NZ_BAND01000014.1"/>
</dbReference>
<reference evidence="2 3" key="2">
    <citation type="journal article" date="2014" name="FEMS Microbiol. Lett.">
        <title>Draft genomic DNA sequence of the facultatively methylotrophic bacterium Acidomonas methanolica type strain MB58.</title>
        <authorList>
            <person name="Higashiura N."/>
            <person name="Hadano H."/>
            <person name="Hirakawa H."/>
            <person name="Matsutani M."/>
            <person name="Takabe S."/>
            <person name="Matsushita K."/>
            <person name="Azuma Y."/>
        </authorList>
    </citation>
    <scope>NUCLEOTIDE SEQUENCE [LARGE SCALE GENOMIC DNA]</scope>
    <source>
        <strain evidence="2 3">MB58</strain>
    </source>
</reference>
<dbReference type="Proteomes" id="UP000019760">
    <property type="component" value="Unassembled WGS sequence"/>
</dbReference>
<gene>
    <name evidence="2" type="ORF">Amme_014_011</name>
</gene>
<reference evidence="3" key="1">
    <citation type="journal article" date="2014" name="FEMS Microbiol. Lett.">
        <title>Draft Genomic DNA Sequence of the Facultatively Methylotrophic Bacterium Acidomonas methanolica type strain MB58.</title>
        <authorList>
            <person name="Higashiura N."/>
            <person name="Hadano H."/>
            <person name="Hirakawa H."/>
            <person name="Matsutani M."/>
            <person name="Takabe S."/>
            <person name="Matsushita K."/>
            <person name="Azuma Y."/>
        </authorList>
    </citation>
    <scope>NUCLEOTIDE SEQUENCE [LARGE SCALE GENOMIC DNA]</scope>
    <source>
        <strain evidence="3">MB58</strain>
    </source>
</reference>
<evidence type="ECO:0008006" key="4">
    <source>
        <dbReference type="Google" id="ProtNLM"/>
    </source>
</evidence>
<name>A0A023D1W5_ACIMT</name>
<dbReference type="AlphaFoldDB" id="A0A023D1W5"/>
<evidence type="ECO:0000313" key="2">
    <source>
        <dbReference type="EMBL" id="GAJ28132.1"/>
    </source>
</evidence>
<protein>
    <recommendedName>
        <fullName evidence="4">Iron reductase</fullName>
    </recommendedName>
</protein>
<evidence type="ECO:0000313" key="3">
    <source>
        <dbReference type="Proteomes" id="UP000019760"/>
    </source>
</evidence>
<evidence type="ECO:0000256" key="1">
    <source>
        <dbReference type="SAM" id="Phobius"/>
    </source>
</evidence>
<keyword evidence="1" id="KW-0472">Membrane</keyword>
<dbReference type="EMBL" id="BAND01000014">
    <property type="protein sequence ID" value="GAJ28132.1"/>
    <property type="molecule type" value="Genomic_DNA"/>
</dbReference>
<feature type="transmembrane region" description="Helical" evidence="1">
    <location>
        <begin position="7"/>
        <end position="28"/>
    </location>
</feature>
<comment type="caution">
    <text evidence="2">The sequence shown here is derived from an EMBL/GenBank/DDBJ whole genome shotgun (WGS) entry which is preliminary data.</text>
</comment>
<dbReference type="OrthoDB" id="128751at2"/>
<keyword evidence="1" id="KW-1133">Transmembrane helix</keyword>
<accession>A0A023D1W5</accession>
<keyword evidence="3" id="KW-1185">Reference proteome</keyword>
<proteinExistence type="predicted"/>
<feature type="transmembrane region" description="Helical" evidence="1">
    <location>
        <begin position="217"/>
        <end position="239"/>
    </location>
</feature>